<reference evidence="2 3" key="1">
    <citation type="submission" date="2023-08" db="EMBL/GenBank/DDBJ databases">
        <title>Black Yeasts Isolated from many extreme environments.</title>
        <authorList>
            <person name="Coleine C."/>
            <person name="Stajich J.E."/>
            <person name="Selbmann L."/>
        </authorList>
    </citation>
    <scope>NUCLEOTIDE SEQUENCE [LARGE SCALE GENOMIC DNA]</scope>
    <source>
        <strain evidence="2 3">CCFEE 536</strain>
    </source>
</reference>
<evidence type="ECO:0000256" key="1">
    <source>
        <dbReference type="SAM" id="MobiDB-lite"/>
    </source>
</evidence>
<sequence>MSEGMMVSNGAMQRPSVPHPGFNQPFNQQQIEMLARQQANGRMPNGAWQQGPPQMMMQQPGQQAPNMTPQQRNAAMPPPPAPPVGADAQRTQPSSPQQLPAPPTPSQSNKTNPKGKKDAKNNK</sequence>
<accession>A0ABR0M0N2</accession>
<feature type="non-terminal residue" evidence="2">
    <location>
        <position position="123"/>
    </location>
</feature>
<feature type="compositionally biased region" description="Polar residues" evidence="1">
    <location>
        <begin position="64"/>
        <end position="73"/>
    </location>
</feature>
<comment type="caution">
    <text evidence="2">The sequence shown here is derived from an EMBL/GenBank/DDBJ whole genome shotgun (WGS) entry which is preliminary data.</text>
</comment>
<protein>
    <submittedName>
        <fullName evidence="2">Uncharacterized protein</fullName>
    </submittedName>
</protein>
<proteinExistence type="predicted"/>
<feature type="compositionally biased region" description="Low complexity" evidence="1">
    <location>
        <begin position="84"/>
        <end position="98"/>
    </location>
</feature>
<gene>
    <name evidence="2" type="ORF">LTR16_012359</name>
</gene>
<dbReference type="Proteomes" id="UP001357485">
    <property type="component" value="Unassembled WGS sequence"/>
</dbReference>
<feature type="region of interest" description="Disordered" evidence="1">
    <location>
        <begin position="1"/>
        <end position="123"/>
    </location>
</feature>
<feature type="compositionally biased region" description="Low complexity" evidence="1">
    <location>
        <begin position="49"/>
        <end position="63"/>
    </location>
</feature>
<keyword evidence="3" id="KW-1185">Reference proteome</keyword>
<evidence type="ECO:0000313" key="3">
    <source>
        <dbReference type="Proteomes" id="UP001357485"/>
    </source>
</evidence>
<dbReference type="EMBL" id="JAVRRA010004366">
    <property type="protein sequence ID" value="KAK5275562.1"/>
    <property type="molecule type" value="Genomic_DNA"/>
</dbReference>
<organism evidence="2 3">
    <name type="scientific">Cryomyces antarcticus</name>
    <dbReference type="NCBI Taxonomy" id="329879"/>
    <lineage>
        <taxon>Eukaryota</taxon>
        <taxon>Fungi</taxon>
        <taxon>Dikarya</taxon>
        <taxon>Ascomycota</taxon>
        <taxon>Pezizomycotina</taxon>
        <taxon>Dothideomycetes</taxon>
        <taxon>Dothideomycetes incertae sedis</taxon>
        <taxon>Cryomyces</taxon>
    </lineage>
</organism>
<evidence type="ECO:0000313" key="2">
    <source>
        <dbReference type="EMBL" id="KAK5275562.1"/>
    </source>
</evidence>
<name>A0ABR0M0N2_9PEZI</name>